<dbReference type="Proteomes" id="UP001317629">
    <property type="component" value="Plasmid pSS37A-Re-2"/>
</dbReference>
<dbReference type="RefSeq" id="WP_281932659.1">
    <property type="nucleotide sequence ID" value="NZ_AP027144.1"/>
</dbReference>
<evidence type="ECO:0008006" key="4">
    <source>
        <dbReference type="Google" id="ProtNLM"/>
    </source>
</evidence>
<accession>A0ABM8EE93</accession>
<organism evidence="2 3">
    <name type="scientific">Methylocystis iwaonis</name>
    <dbReference type="NCBI Taxonomy" id="2885079"/>
    <lineage>
        <taxon>Bacteria</taxon>
        <taxon>Pseudomonadati</taxon>
        <taxon>Pseudomonadota</taxon>
        <taxon>Alphaproteobacteria</taxon>
        <taxon>Hyphomicrobiales</taxon>
        <taxon>Methylocystaceae</taxon>
        <taxon>Methylocystis</taxon>
    </lineage>
</organism>
<dbReference type="EMBL" id="AP027144">
    <property type="protein sequence ID" value="BDV36351.1"/>
    <property type="molecule type" value="Genomic_DNA"/>
</dbReference>
<name>A0ABM8EE93_9HYPH</name>
<evidence type="ECO:0000313" key="3">
    <source>
        <dbReference type="Proteomes" id="UP001317629"/>
    </source>
</evidence>
<proteinExistence type="predicted"/>
<geneLocation type="plasmid" evidence="2 3">
    <name>pSS37A-Re-2</name>
</geneLocation>
<keyword evidence="1" id="KW-0472">Membrane</keyword>
<keyword evidence="1" id="KW-1133">Transmembrane helix</keyword>
<keyword evidence="1" id="KW-0812">Transmembrane</keyword>
<sequence length="136" mass="15178">MDEEVVSNFEKLFRRAATSREREQLRHMQQTLGLYESDALWLIVLALQYYESLYLQYPKAIGQAASEILDDVKKVSDRVIRASAESAKADLAKAVASVARDVARDTARRQMTQWLVVGMFAGAGLLGIGIFIGARL</sequence>
<gene>
    <name evidence="2" type="ORF">SS37A_38810</name>
</gene>
<evidence type="ECO:0000313" key="2">
    <source>
        <dbReference type="EMBL" id="BDV36351.1"/>
    </source>
</evidence>
<keyword evidence="3" id="KW-1185">Reference proteome</keyword>
<reference evidence="2 3" key="1">
    <citation type="journal article" date="2023" name="Int. J. Syst. Evol. Microbiol.">
        <title>Methylocystis iwaonis sp. nov., a type II methane-oxidizing bacterium from surface soil of a rice paddy field in Japan, and emended description of the genus Methylocystis (ex Whittenbury et al. 1970) Bowman et al. 1993.</title>
        <authorList>
            <person name="Kaise H."/>
            <person name="Sawadogo J.B."/>
            <person name="Alam M.S."/>
            <person name="Ueno C."/>
            <person name="Dianou D."/>
            <person name="Shinjo R."/>
            <person name="Asakawa S."/>
        </authorList>
    </citation>
    <scope>NUCLEOTIDE SEQUENCE [LARGE SCALE GENOMIC DNA]</scope>
    <source>
        <strain evidence="2 3">SS37A-Re</strain>
    </source>
</reference>
<keyword evidence="2" id="KW-0614">Plasmid</keyword>
<protein>
    <recommendedName>
        <fullName evidence="4">MobE</fullName>
    </recommendedName>
</protein>
<feature type="transmembrane region" description="Helical" evidence="1">
    <location>
        <begin position="114"/>
        <end position="134"/>
    </location>
</feature>
<evidence type="ECO:0000256" key="1">
    <source>
        <dbReference type="SAM" id="Phobius"/>
    </source>
</evidence>